<name>A0ABX0MD49_9BURK</name>
<feature type="active site" description="Charge relay system" evidence="5">
    <location>
        <position position="262"/>
    </location>
</feature>
<keyword evidence="3 5" id="KW-0378">Hydrolase</keyword>
<organism evidence="8 9">
    <name type="scientific">Massilia aquatica</name>
    <dbReference type="NCBI Taxonomy" id="2609000"/>
    <lineage>
        <taxon>Bacteria</taxon>
        <taxon>Pseudomonadati</taxon>
        <taxon>Pseudomonadota</taxon>
        <taxon>Betaproteobacteria</taxon>
        <taxon>Burkholderiales</taxon>
        <taxon>Oxalobacteraceae</taxon>
        <taxon>Telluria group</taxon>
        <taxon>Massilia</taxon>
    </lineage>
</organism>
<dbReference type="Pfam" id="PF13946">
    <property type="entry name" value="DUF4214"/>
    <property type="match status" value="1"/>
</dbReference>
<protein>
    <submittedName>
        <fullName evidence="8">DUF4214 domain-containing protein</fullName>
    </submittedName>
</protein>
<keyword evidence="4 5" id="KW-0720">Serine protease</keyword>
<dbReference type="InterPro" id="IPR036852">
    <property type="entry name" value="Peptidase_S8/S53_dom_sf"/>
</dbReference>
<keyword evidence="2 5" id="KW-0645">Protease</keyword>
<dbReference type="CDD" id="cd00306">
    <property type="entry name" value="Peptidases_S8_S53"/>
    <property type="match status" value="1"/>
</dbReference>
<sequence>MDLSSVARACRQSAGRRSMRGQVCLRYISSLIYYLRKVTMKLIKHLPVLALTLWIPLAYAQAATGAAVPSLSLAQVKAGLTPAASKKIRPQLLDAVSRGEQREVIVMFQDQSGAAAVKQQAQRLAIEKDAFGATRRNVQATLGAANVVFLREYKHLPLAVVRVENNAGLMSLLNHPLVVHVGENVTMQPQTSESLPLIHQPQVIATGRRGTGSTVAMLDVGVETAHPSLGFCGVPVPPPSCRIVEIVDKSEAGFTTGDDADHGTTAAAVVAQTAPGAKIAVVDIFVRKTSSPKLIFAGIDWAIENQAKYNIVALNLNAAYEDSGGGLCTPGNSDLAIMSATLDRLRALRIFPVIAAGNNFELNGRPNFPACAAVGKTAAVVGAVYDQNMKYAGGHGCNDDNARTNQMTCFSARYPWVNIAAPGAIIYTGSHLPGSQSGTSYAAPHVAGAVAVLRAPDAAPGDTVEQTWGRLSNTGLEIVPHTQGQKPTPRIPRLDLMASLNSVFYVTVTQQFYISLLGRPADPSGLLGFSHGLRDTGAPSTLMELNRLYDYSTQIRSLVDSVGASAEASALYPGDNAAFVTAMYQNIVNRTPDAGALAYWKGQLDSGAMTRGRLALAIASFLEQYNDGATLYKKAAVATNFTNALDQPAEVASYQRSTAEARAMLKTVNALTYVEQMDAVIQSTIASMLNR</sequence>
<dbReference type="PROSITE" id="PS00138">
    <property type="entry name" value="SUBTILASE_SER"/>
    <property type="match status" value="1"/>
</dbReference>
<dbReference type="EMBL" id="VVIW01000007">
    <property type="protein sequence ID" value="NHZ41494.1"/>
    <property type="molecule type" value="Genomic_DNA"/>
</dbReference>
<evidence type="ECO:0000256" key="2">
    <source>
        <dbReference type="ARBA" id="ARBA00022670"/>
    </source>
</evidence>
<gene>
    <name evidence="8" type="ORF">F1609_15200</name>
</gene>
<feature type="active site" description="Charge relay system" evidence="5">
    <location>
        <position position="440"/>
    </location>
</feature>
<evidence type="ECO:0000256" key="4">
    <source>
        <dbReference type="ARBA" id="ARBA00022825"/>
    </source>
</evidence>
<dbReference type="InterPro" id="IPR023828">
    <property type="entry name" value="Peptidase_S8_Ser-AS"/>
</dbReference>
<dbReference type="Pfam" id="PF00082">
    <property type="entry name" value="Peptidase_S8"/>
    <property type="match status" value="1"/>
</dbReference>
<dbReference type="SUPFAM" id="SSF52743">
    <property type="entry name" value="Subtilisin-like"/>
    <property type="match status" value="1"/>
</dbReference>
<evidence type="ECO:0000259" key="7">
    <source>
        <dbReference type="Pfam" id="PF13946"/>
    </source>
</evidence>
<dbReference type="InterPro" id="IPR000209">
    <property type="entry name" value="Peptidase_S8/S53_dom"/>
</dbReference>
<evidence type="ECO:0000313" key="9">
    <source>
        <dbReference type="Proteomes" id="UP000819052"/>
    </source>
</evidence>
<accession>A0ABX0MD49</accession>
<dbReference type="PANTHER" id="PTHR43806:SF11">
    <property type="entry name" value="CEREVISIN-RELATED"/>
    <property type="match status" value="1"/>
</dbReference>
<feature type="active site" description="Charge relay system" evidence="5">
    <location>
        <position position="219"/>
    </location>
</feature>
<evidence type="ECO:0000256" key="3">
    <source>
        <dbReference type="ARBA" id="ARBA00022801"/>
    </source>
</evidence>
<dbReference type="InterPro" id="IPR015500">
    <property type="entry name" value="Peptidase_S8_subtilisin-rel"/>
</dbReference>
<dbReference type="PRINTS" id="PR00723">
    <property type="entry name" value="SUBTILISIN"/>
</dbReference>
<evidence type="ECO:0000256" key="5">
    <source>
        <dbReference type="PROSITE-ProRule" id="PRU01240"/>
    </source>
</evidence>
<dbReference type="PROSITE" id="PS51892">
    <property type="entry name" value="SUBTILASE"/>
    <property type="match status" value="1"/>
</dbReference>
<comment type="similarity">
    <text evidence="1 5">Belongs to the peptidase S8 family.</text>
</comment>
<proteinExistence type="inferred from homology"/>
<dbReference type="Proteomes" id="UP000819052">
    <property type="component" value="Unassembled WGS sequence"/>
</dbReference>
<dbReference type="InterPro" id="IPR025282">
    <property type="entry name" value="DUF4214"/>
</dbReference>
<keyword evidence="9" id="KW-1185">Reference proteome</keyword>
<dbReference type="InterPro" id="IPR050131">
    <property type="entry name" value="Peptidase_S8_subtilisin-like"/>
</dbReference>
<feature type="domain" description="DUF4214" evidence="7">
    <location>
        <begin position="562"/>
        <end position="622"/>
    </location>
</feature>
<dbReference type="Gene3D" id="3.40.50.200">
    <property type="entry name" value="Peptidase S8/S53 domain"/>
    <property type="match status" value="1"/>
</dbReference>
<dbReference type="PANTHER" id="PTHR43806">
    <property type="entry name" value="PEPTIDASE S8"/>
    <property type="match status" value="1"/>
</dbReference>
<evidence type="ECO:0000256" key="1">
    <source>
        <dbReference type="ARBA" id="ARBA00011073"/>
    </source>
</evidence>
<evidence type="ECO:0000259" key="6">
    <source>
        <dbReference type="Pfam" id="PF00082"/>
    </source>
</evidence>
<comment type="caution">
    <text evidence="8">The sequence shown here is derived from an EMBL/GenBank/DDBJ whole genome shotgun (WGS) entry which is preliminary data.</text>
</comment>
<reference evidence="8 9" key="1">
    <citation type="submission" date="2019-09" db="EMBL/GenBank/DDBJ databases">
        <title>Taxonomy of Antarctic Massilia spp.: description of Massilia rubra sp. nov., Massilia aquatica sp. nov., Massilia mucilaginosa sp. nov., Massilia frigida sp. nov. isolated from streams, lakes and regoliths.</title>
        <authorList>
            <person name="Holochova P."/>
            <person name="Sedlacek I."/>
            <person name="Kralova S."/>
            <person name="Maslanova I."/>
            <person name="Busse H.-J."/>
            <person name="Stankova E."/>
            <person name="Vrbovska V."/>
            <person name="Kovarovic V."/>
            <person name="Bartak M."/>
            <person name="Svec P."/>
            <person name="Pantucek R."/>
        </authorList>
    </citation>
    <scope>NUCLEOTIDE SEQUENCE [LARGE SCALE GENOMIC DNA]</scope>
    <source>
        <strain evidence="8 9">CCM 8693</strain>
    </source>
</reference>
<evidence type="ECO:0000313" key="8">
    <source>
        <dbReference type="EMBL" id="NHZ41494.1"/>
    </source>
</evidence>
<feature type="domain" description="Peptidase S8/S53" evidence="6">
    <location>
        <begin position="210"/>
        <end position="474"/>
    </location>
</feature>